<evidence type="ECO:0000256" key="2">
    <source>
        <dbReference type="SAM" id="Phobius"/>
    </source>
</evidence>
<feature type="compositionally biased region" description="Low complexity" evidence="1">
    <location>
        <begin position="332"/>
        <end position="344"/>
    </location>
</feature>
<feature type="compositionally biased region" description="Low complexity" evidence="1">
    <location>
        <begin position="1"/>
        <end position="36"/>
    </location>
</feature>
<protein>
    <recommendedName>
        <fullName evidence="3">LppM domain-containing protein</fullName>
    </recommendedName>
</protein>
<keyword evidence="2" id="KW-1133">Transmembrane helix</keyword>
<name>F2UXL6_ACTVI</name>
<proteinExistence type="predicted"/>
<dbReference type="Pfam" id="PF21946">
    <property type="entry name" value="LppM"/>
    <property type="match status" value="1"/>
</dbReference>
<feature type="region of interest" description="Disordered" evidence="1">
    <location>
        <begin position="1"/>
        <end position="95"/>
    </location>
</feature>
<dbReference type="Proteomes" id="UP000004668">
    <property type="component" value="Unassembled WGS sequence"/>
</dbReference>
<feature type="domain" description="LppM" evidence="3">
    <location>
        <begin position="145"/>
        <end position="275"/>
    </location>
</feature>
<feature type="compositionally biased region" description="Pro residues" evidence="1">
    <location>
        <begin position="370"/>
        <end position="388"/>
    </location>
</feature>
<dbReference type="InterPro" id="IPR053807">
    <property type="entry name" value="LppM"/>
</dbReference>
<reference evidence="4 5" key="2">
    <citation type="submission" date="2011-10" db="EMBL/GenBank/DDBJ databases">
        <title>The Genome Sequence of Actinomyces viscosus C505.</title>
        <authorList>
            <consortium name="The Broad Institute Genome Sequencing Platform"/>
            <consortium name="The Broad Institute Genome Sequencing Center for Infectious Disease"/>
            <person name="Earl A."/>
            <person name="Ward D."/>
            <person name="Feldgarden M."/>
            <person name="Gevers D."/>
            <person name="Sibley C.D."/>
            <person name="Field T.R."/>
            <person name="Grinwis M."/>
            <person name="Eshaghurshan C.S."/>
            <person name="Surette M.G."/>
            <person name="Young S.K."/>
            <person name="Zeng Q."/>
            <person name="Gargeya S."/>
            <person name="Fitzgerald M."/>
            <person name="Haas B."/>
            <person name="Abouelleil A."/>
            <person name="Alvarado L."/>
            <person name="Arachchi H.M."/>
            <person name="Berlin A."/>
            <person name="Brown A."/>
            <person name="Chapman S.B."/>
            <person name="Chen Z."/>
            <person name="Dunbar C."/>
            <person name="Freedman E."/>
            <person name="Gearin G."/>
            <person name="Goldberg J."/>
            <person name="Griggs A."/>
            <person name="Gujja S."/>
            <person name="Heiman D."/>
            <person name="Howarth C."/>
            <person name="Larson L."/>
            <person name="Lui A."/>
            <person name="MacDonald P.J.P."/>
            <person name="Montmayeur A."/>
            <person name="Murphy C."/>
            <person name="Neiman D."/>
            <person name="Pearson M."/>
            <person name="Priest M."/>
            <person name="Roberts A."/>
            <person name="Saif S."/>
            <person name="Shea T."/>
            <person name="Shenoy N."/>
            <person name="Sisk P."/>
            <person name="Stolte C."/>
            <person name="Sykes S."/>
            <person name="Wortman J."/>
            <person name="Nusbaum C."/>
            <person name="Birren B."/>
        </authorList>
    </citation>
    <scope>NUCLEOTIDE SEQUENCE [LARGE SCALE GENOMIC DNA]</scope>
    <source>
        <strain evidence="4 5">C505</strain>
    </source>
</reference>
<gene>
    <name evidence="4" type="ORF">HMPREF0059_00818</name>
</gene>
<feature type="region of interest" description="Disordered" evidence="1">
    <location>
        <begin position="332"/>
        <end position="388"/>
    </location>
</feature>
<feature type="transmembrane region" description="Helical" evidence="2">
    <location>
        <begin position="289"/>
        <end position="310"/>
    </location>
</feature>
<accession>F2UXL6</accession>
<keyword evidence="2" id="KW-0472">Membrane</keyword>
<dbReference type="AlphaFoldDB" id="F2UXL6"/>
<evidence type="ECO:0000313" key="5">
    <source>
        <dbReference type="Proteomes" id="UP000004668"/>
    </source>
</evidence>
<evidence type="ECO:0000313" key="4">
    <source>
        <dbReference type="EMBL" id="EGE37967.1"/>
    </source>
</evidence>
<keyword evidence="2" id="KW-0812">Transmembrane</keyword>
<feature type="compositionally biased region" description="Basic residues" evidence="1">
    <location>
        <begin position="86"/>
        <end position="95"/>
    </location>
</feature>
<organism evidence="4 5">
    <name type="scientific">Actinomyces viscosus C505</name>
    <dbReference type="NCBI Taxonomy" id="562973"/>
    <lineage>
        <taxon>Bacteria</taxon>
        <taxon>Bacillati</taxon>
        <taxon>Actinomycetota</taxon>
        <taxon>Actinomycetes</taxon>
        <taxon>Actinomycetales</taxon>
        <taxon>Actinomycetaceae</taxon>
        <taxon>Actinomyces</taxon>
    </lineage>
</organism>
<sequence>MTRTRPSRLSPASRRATAPPRPSPAMALPASRRATAPPRPSPASRPATALLDKAPTDPFTPPVVVALRSDDPGATTSFSAPSLPMRRSHQHRPTRVRTMAVTVPKHRSVGTPVFLAFLLSLTLLIPPSHAVTSAASDDSDPSISVRIVINQDDTYNMTVVGQVKSKSSSARRNLKDGCDSSDGGGPFKDLKASYSERDGFPTCTLSGKSIDISEVDGFIEHKDDEYVLDTKKGNLPSSSSGLDSEYTLSVTFPGQVTDADGGKVSGNTVTFTEPGRYRVSGKDTPAFPWVWVIVGVVVVGAIGGGLFWFLKRKKTAQQQAYAVSAPGYAPQQQPYAPGQMQAPGAMPPSPSGFVAQGDNQPGPDGTMPPGAVPLPPGYPSAPPPSSWG</sequence>
<evidence type="ECO:0000259" key="3">
    <source>
        <dbReference type="Pfam" id="PF21946"/>
    </source>
</evidence>
<reference evidence="5" key="1">
    <citation type="submission" date="2010-02" db="EMBL/GenBank/DDBJ databases">
        <title>The Genome Sequence of Prevotella oris strain C735.</title>
        <authorList>
            <consortium name="The Broad Institute Genome Sequencing Platform"/>
            <person name="Ward D."/>
            <person name="Feldgarden M."/>
            <person name="Earl A."/>
            <person name="Young S.K."/>
            <person name="Zeng Q."/>
            <person name="Koehrsen M."/>
            <person name="Alvarado L."/>
            <person name="Berlin A."/>
            <person name="Bochicchio J."/>
            <person name="Borenstein D."/>
            <person name="Chapman S.B."/>
            <person name="Chen Z."/>
            <person name="Engels R."/>
            <person name="Freedman E."/>
            <person name="Gellesch M."/>
            <person name="Goldberg J."/>
            <person name="Griggs A."/>
            <person name="Gujja S."/>
            <person name="Heilman E."/>
            <person name="Heiman D."/>
            <person name="Hepburn T."/>
            <person name="Howarth C."/>
            <person name="Jen D."/>
            <person name="Larson L."/>
            <person name="Mehta T."/>
            <person name="Park D."/>
            <person name="Pearson M."/>
            <person name="Roberts A."/>
            <person name="Saif S."/>
            <person name="Shea T."/>
            <person name="Shenoy N."/>
            <person name="Sisk P."/>
            <person name="Stolte C."/>
            <person name="Sykes S."/>
            <person name="Thomson T."/>
            <person name="Walk T."/>
            <person name="White J."/>
            <person name="Yandava C."/>
            <person name="Sibley C.D."/>
            <person name="Field T.R."/>
            <person name="Grinwis M."/>
            <person name="Eshaghurshan C.S."/>
            <person name="Surette M.G."/>
            <person name="Haas B."/>
            <person name="Nusbaum C."/>
            <person name="Birren B."/>
        </authorList>
    </citation>
    <scope>NUCLEOTIDE SEQUENCE [LARGE SCALE GENOMIC DNA]</scope>
    <source>
        <strain evidence="5">C505</strain>
    </source>
</reference>
<dbReference type="EMBL" id="ACRE02000045">
    <property type="protein sequence ID" value="EGE37967.1"/>
    <property type="molecule type" value="Genomic_DNA"/>
</dbReference>
<dbReference type="HOGENOM" id="CLU_059877_0_0_11"/>
<dbReference type="eggNOG" id="ENOG502ZT0B">
    <property type="taxonomic scope" value="Bacteria"/>
</dbReference>
<evidence type="ECO:0000256" key="1">
    <source>
        <dbReference type="SAM" id="MobiDB-lite"/>
    </source>
</evidence>
<comment type="caution">
    <text evidence="4">The sequence shown here is derived from an EMBL/GenBank/DDBJ whole genome shotgun (WGS) entry which is preliminary data.</text>
</comment>
<feature type="region of interest" description="Disordered" evidence="1">
    <location>
        <begin position="166"/>
        <end position="187"/>
    </location>
</feature>